<dbReference type="SUPFAM" id="SSF51735">
    <property type="entry name" value="NAD(P)-binding Rossmann-fold domains"/>
    <property type="match status" value="1"/>
</dbReference>
<name>A0A938XC68_9CLOT</name>
<sequence length="285" mass="33648">MIRKILILGENSYLGKSLYMWLKQHNERYQVEIVSTRDQEWEKEDFSRYDVVVDFAGIAHINCIKEDMKELFYSVNRDLTIELGQHAKDNNVKYFIYFSSMNVYGDYCENISDRNAVHPTSFYGDSKLKGDEGVRRLEDEHFAVACIRPPFVYGRGCSGNYEIISRIAKKVPVFPEFQNKKSMIYIDNLCEFTRLLIENPLSGVFTPQNKELISTSDLVKEIAKSNQRKIYFTKVFNWIIRLACKRIRMIRRAFADDCYNLQISDYFDFQYCIVDFEESILKTEQ</sequence>
<dbReference type="PANTHER" id="PTHR43245">
    <property type="entry name" value="BIFUNCTIONAL POLYMYXIN RESISTANCE PROTEIN ARNA"/>
    <property type="match status" value="1"/>
</dbReference>
<evidence type="ECO:0000313" key="2">
    <source>
        <dbReference type="EMBL" id="MBM6949109.1"/>
    </source>
</evidence>
<dbReference type="Pfam" id="PF01370">
    <property type="entry name" value="Epimerase"/>
    <property type="match status" value="1"/>
</dbReference>
<dbReference type="InterPro" id="IPR050177">
    <property type="entry name" value="Lipid_A_modif_metabolic_enz"/>
</dbReference>
<accession>A0A938XC68</accession>
<comment type="caution">
    <text evidence="2">The sequence shown here is derived from an EMBL/GenBank/DDBJ whole genome shotgun (WGS) entry which is preliminary data.</text>
</comment>
<dbReference type="InterPro" id="IPR001509">
    <property type="entry name" value="Epimerase_deHydtase"/>
</dbReference>
<proteinExistence type="predicted"/>
<reference evidence="2" key="2">
    <citation type="journal article" date="2021" name="Sci. Rep.">
        <title>The distribution of antibiotic resistance genes in chicken gut microbiota commensals.</title>
        <authorList>
            <person name="Juricova H."/>
            <person name="Matiasovicova J."/>
            <person name="Kubasova T."/>
            <person name="Cejkova D."/>
            <person name="Rychlik I."/>
        </authorList>
    </citation>
    <scope>NUCLEOTIDE SEQUENCE</scope>
    <source>
        <strain evidence="2">An582</strain>
    </source>
</reference>
<evidence type="ECO:0000259" key="1">
    <source>
        <dbReference type="Pfam" id="PF01370"/>
    </source>
</evidence>
<dbReference type="InterPro" id="IPR036291">
    <property type="entry name" value="NAD(P)-bd_dom_sf"/>
</dbReference>
<protein>
    <submittedName>
        <fullName evidence="2">NAD-dependent epimerase/dehydratase family protein</fullName>
    </submittedName>
</protein>
<organism evidence="2 3">
    <name type="scientific">Mordavella massiliensis</name>
    <dbReference type="NCBI Taxonomy" id="1871024"/>
    <lineage>
        <taxon>Bacteria</taxon>
        <taxon>Bacillati</taxon>
        <taxon>Bacillota</taxon>
        <taxon>Clostridia</taxon>
        <taxon>Eubacteriales</taxon>
        <taxon>Clostridiaceae</taxon>
        <taxon>Mordavella</taxon>
    </lineage>
</organism>
<dbReference type="Proteomes" id="UP000705508">
    <property type="component" value="Unassembled WGS sequence"/>
</dbReference>
<evidence type="ECO:0000313" key="3">
    <source>
        <dbReference type="Proteomes" id="UP000705508"/>
    </source>
</evidence>
<feature type="domain" description="NAD-dependent epimerase/dehydratase" evidence="1">
    <location>
        <begin position="22"/>
        <end position="202"/>
    </location>
</feature>
<dbReference type="RefSeq" id="WP_204907112.1">
    <property type="nucleotide sequence ID" value="NZ_JACJKS010000017.1"/>
</dbReference>
<dbReference type="AlphaFoldDB" id="A0A938XC68"/>
<reference evidence="2" key="1">
    <citation type="submission" date="2020-08" db="EMBL/GenBank/DDBJ databases">
        <authorList>
            <person name="Cejkova D."/>
            <person name="Kubasova T."/>
            <person name="Jahodarova E."/>
            <person name="Rychlik I."/>
        </authorList>
    </citation>
    <scope>NUCLEOTIDE SEQUENCE</scope>
    <source>
        <strain evidence="2">An582</strain>
    </source>
</reference>
<dbReference type="Gene3D" id="3.40.50.720">
    <property type="entry name" value="NAD(P)-binding Rossmann-like Domain"/>
    <property type="match status" value="1"/>
</dbReference>
<dbReference type="PANTHER" id="PTHR43245:SF58">
    <property type="entry name" value="BLL5923 PROTEIN"/>
    <property type="match status" value="1"/>
</dbReference>
<gene>
    <name evidence="2" type="ORF">H6A20_10650</name>
</gene>
<dbReference type="EMBL" id="JACJKS010000017">
    <property type="protein sequence ID" value="MBM6949109.1"/>
    <property type="molecule type" value="Genomic_DNA"/>
</dbReference>